<evidence type="ECO:0000256" key="2">
    <source>
        <dbReference type="ARBA" id="ARBA00023015"/>
    </source>
</evidence>
<dbReference type="RefSeq" id="WP_084560542.1">
    <property type="nucleotide sequence ID" value="NZ_CP046976.1"/>
</dbReference>
<dbReference type="STRING" id="1161099.SAMN05444817_10473"/>
<protein>
    <submittedName>
        <fullName evidence="6">Transcriptional antiterminator, BglG family</fullName>
    </submittedName>
</protein>
<keyword evidence="2" id="KW-0805">Transcription regulation</keyword>
<dbReference type="GO" id="GO:0003723">
    <property type="term" value="F:RNA binding"/>
    <property type="evidence" value="ECO:0007669"/>
    <property type="project" value="InterPro"/>
</dbReference>
<evidence type="ECO:0000313" key="6">
    <source>
        <dbReference type="EMBL" id="SIS44984.1"/>
    </source>
</evidence>
<keyword evidence="3" id="KW-0804">Transcription</keyword>
<dbReference type="InterPro" id="IPR004341">
    <property type="entry name" value="CAT_RNA-bd_dom"/>
</dbReference>
<feature type="compositionally biased region" description="Low complexity" evidence="4">
    <location>
        <begin position="48"/>
        <end position="60"/>
    </location>
</feature>
<dbReference type="Gene3D" id="1.10.1790.10">
    <property type="entry name" value="PRD domain"/>
    <property type="match status" value="2"/>
</dbReference>
<dbReference type="Proteomes" id="UP000186292">
    <property type="component" value="Unassembled WGS sequence"/>
</dbReference>
<keyword evidence="1" id="KW-0677">Repeat</keyword>
<feature type="domain" description="PRD" evidence="5">
    <location>
        <begin position="110"/>
        <end position="224"/>
    </location>
</feature>
<feature type="compositionally biased region" description="Low complexity" evidence="4">
    <location>
        <begin position="21"/>
        <end position="33"/>
    </location>
</feature>
<evidence type="ECO:0000313" key="7">
    <source>
        <dbReference type="Proteomes" id="UP000186292"/>
    </source>
</evidence>
<evidence type="ECO:0000256" key="3">
    <source>
        <dbReference type="ARBA" id="ARBA00023163"/>
    </source>
</evidence>
<dbReference type="InterPro" id="IPR036634">
    <property type="entry name" value="PRD_sf"/>
</dbReference>
<dbReference type="EMBL" id="FTOF01000004">
    <property type="protein sequence ID" value="SIS44984.1"/>
    <property type="molecule type" value="Genomic_DNA"/>
</dbReference>
<evidence type="ECO:0000256" key="4">
    <source>
        <dbReference type="SAM" id="MobiDB-lite"/>
    </source>
</evidence>
<organism evidence="6 7">
    <name type="scientific">Corynebacterium appendicis CIP 107643</name>
    <dbReference type="NCBI Taxonomy" id="1161099"/>
    <lineage>
        <taxon>Bacteria</taxon>
        <taxon>Bacillati</taxon>
        <taxon>Actinomycetota</taxon>
        <taxon>Actinomycetes</taxon>
        <taxon>Mycobacteriales</taxon>
        <taxon>Corynebacteriaceae</taxon>
        <taxon>Corynebacterium</taxon>
    </lineage>
</organism>
<feature type="region of interest" description="Disordered" evidence="4">
    <location>
        <begin position="21"/>
        <end position="60"/>
    </location>
</feature>
<dbReference type="Gene3D" id="2.30.24.10">
    <property type="entry name" value="CAT RNA-binding domain"/>
    <property type="match status" value="1"/>
</dbReference>
<dbReference type="AlphaFoldDB" id="A0A1N7J6P9"/>
<proteinExistence type="predicted"/>
<dbReference type="GO" id="GO:0006355">
    <property type="term" value="P:regulation of DNA-templated transcription"/>
    <property type="evidence" value="ECO:0007669"/>
    <property type="project" value="InterPro"/>
</dbReference>
<dbReference type="InterPro" id="IPR011608">
    <property type="entry name" value="PRD"/>
</dbReference>
<dbReference type="Pfam" id="PF00874">
    <property type="entry name" value="PRD"/>
    <property type="match status" value="2"/>
</dbReference>
<dbReference type="SUPFAM" id="SSF50151">
    <property type="entry name" value="SacY-like RNA-binding domain"/>
    <property type="match status" value="1"/>
</dbReference>
<dbReference type="InterPro" id="IPR036650">
    <property type="entry name" value="CAT_RNA-bd_dom_sf"/>
</dbReference>
<dbReference type="PROSITE" id="PS51372">
    <property type="entry name" value="PRD_2"/>
    <property type="match status" value="2"/>
</dbReference>
<dbReference type="OrthoDB" id="9813552at2"/>
<keyword evidence="7" id="KW-1185">Reference proteome</keyword>
<gene>
    <name evidence="6" type="ORF">SAMN05444817_10473</name>
</gene>
<evidence type="ECO:0000259" key="5">
    <source>
        <dbReference type="PROSITE" id="PS51372"/>
    </source>
</evidence>
<name>A0A1N7J6P9_9CORY</name>
<reference evidence="7" key="1">
    <citation type="submission" date="2017-01" db="EMBL/GenBank/DDBJ databases">
        <authorList>
            <person name="Varghese N."/>
            <person name="Submissions S."/>
        </authorList>
    </citation>
    <scope>NUCLEOTIDE SEQUENCE [LARGE SCALE GENOMIC DNA]</scope>
    <source>
        <strain evidence="7">DSM 44531</strain>
    </source>
</reference>
<feature type="domain" description="PRD" evidence="5">
    <location>
        <begin position="225"/>
        <end position="335"/>
    </location>
</feature>
<dbReference type="SMART" id="SM01061">
    <property type="entry name" value="CAT_RBD"/>
    <property type="match status" value="1"/>
</dbReference>
<dbReference type="PANTHER" id="PTHR30185">
    <property type="entry name" value="CRYPTIC BETA-GLUCOSIDE BGL OPERON ANTITERMINATOR"/>
    <property type="match status" value="1"/>
</dbReference>
<dbReference type="Pfam" id="PF03123">
    <property type="entry name" value="CAT_RBD"/>
    <property type="match status" value="1"/>
</dbReference>
<accession>A0A1N7J6P9</accession>
<evidence type="ECO:0000256" key="1">
    <source>
        <dbReference type="ARBA" id="ARBA00022737"/>
    </source>
</evidence>
<sequence>MKILRVFNNNVVLASRVRPGGASCAAGNSANPAHPANPGSPANPENLANSADPANPVNPANPAVEQVVVTGRGIGFGAHQGDEVDESKVAQIFVPADGRDPDHAGEMMAYVPYETVRLVTEALKDAVAATGASAKLPEKLTLVTALADHVTQAQRRAESGETIQYPLEAEVASLYPDEHALGRVLLGEINARVDKQMRATQLPAEEATALALHLVNAGFSTGDLSYTYQMTGVIQQMLDVIGAEWGVGLRQASISVARFITHVRYLFVRMARGEQLDHASDAVSTQIAQAFPQHDRLARKVARVAELRFDQTLTEDEIAYLTLHIARLADTERNEHD</sequence>
<dbReference type="InterPro" id="IPR050661">
    <property type="entry name" value="BglG_antiterminators"/>
</dbReference>
<dbReference type="SUPFAM" id="SSF63520">
    <property type="entry name" value="PTS-regulatory domain, PRD"/>
    <property type="match status" value="2"/>
</dbReference>
<dbReference type="PANTHER" id="PTHR30185:SF18">
    <property type="entry name" value="TRANSCRIPTIONAL REGULATOR MTLR"/>
    <property type="match status" value="1"/>
</dbReference>